<dbReference type="Gene3D" id="3.40.50.10810">
    <property type="entry name" value="Tandem AAA-ATPase domain"/>
    <property type="match status" value="1"/>
</dbReference>
<keyword evidence="1" id="KW-0378">Hydrolase</keyword>
<dbReference type="SUPFAM" id="SSF52540">
    <property type="entry name" value="P-loop containing nucleoside triphosphate hydrolases"/>
    <property type="match status" value="2"/>
</dbReference>
<dbReference type="PROSITE" id="PS51194">
    <property type="entry name" value="HELICASE_CTER"/>
    <property type="match status" value="1"/>
</dbReference>
<comment type="caution">
    <text evidence="6">The sequence shown here is derived from an EMBL/GenBank/DDBJ whole genome shotgun (WGS) entry which is preliminary data.</text>
</comment>
<feature type="domain" description="SWIM-type" evidence="3">
    <location>
        <begin position="59"/>
        <end position="95"/>
    </location>
</feature>
<keyword evidence="2" id="KW-0862">Zinc</keyword>
<keyword evidence="2" id="KW-0863">Zinc-finger</keyword>
<dbReference type="PROSITE" id="PS50966">
    <property type="entry name" value="ZF_SWIM"/>
    <property type="match status" value="1"/>
</dbReference>
<dbReference type="Pfam" id="PF00176">
    <property type="entry name" value="SNF2-rel_dom"/>
    <property type="match status" value="1"/>
</dbReference>
<dbReference type="GO" id="GO:0016787">
    <property type="term" value="F:hydrolase activity"/>
    <property type="evidence" value="ECO:0007669"/>
    <property type="project" value="UniProtKB-KW"/>
</dbReference>
<dbReference type="InterPro" id="IPR007527">
    <property type="entry name" value="Znf_SWIM"/>
</dbReference>
<dbReference type="InterPro" id="IPR014001">
    <property type="entry name" value="Helicase_ATP-bd"/>
</dbReference>
<keyword evidence="7" id="KW-1185">Reference proteome</keyword>
<dbReference type="Gene3D" id="3.40.50.300">
    <property type="entry name" value="P-loop containing nucleotide triphosphate hydrolases"/>
    <property type="match status" value="1"/>
</dbReference>
<evidence type="ECO:0000256" key="2">
    <source>
        <dbReference type="PROSITE-ProRule" id="PRU00325"/>
    </source>
</evidence>
<dbReference type="EMBL" id="SMAD01000009">
    <property type="protein sequence ID" value="TCS86018.1"/>
    <property type="molecule type" value="Genomic_DNA"/>
</dbReference>
<dbReference type="InterPro" id="IPR049730">
    <property type="entry name" value="SNF2/RAD54-like_C"/>
</dbReference>
<name>A0A4R3KR20_9SPHI</name>
<accession>A0A4R3KR20</accession>
<dbReference type="InterPro" id="IPR001650">
    <property type="entry name" value="Helicase_C-like"/>
</dbReference>
<dbReference type="Pfam" id="PF00271">
    <property type="entry name" value="Helicase_C"/>
    <property type="match status" value="1"/>
</dbReference>
<dbReference type="PANTHER" id="PTHR45629:SF7">
    <property type="entry name" value="DNA EXCISION REPAIR PROTEIN ERCC-6-RELATED"/>
    <property type="match status" value="1"/>
</dbReference>
<sequence>MDHVYTIPGFDISALNEIFVQRHSGESLPVEQKGFRDLNIESIGINSALFSHLEEAGSIETWLVQQDTGLYLSCSCAALTEKLCRHQSRALLAISRRTELRIFFDAALRHEKLRDFALPYGLQQEQNLDTYFRVEYANGQNVIRPASANLFPLNREYTLQLQDQFSAGNQGSGIVKRSEDHIMLLVFKQHKYYKHLIIELAEASLTQSGKPKNPVVPVNALEKIWNAVSPAESKFFSAVHLFRNKAADEQPGITIEALKAILKNPLGLPLYRHEAAVSENMTAASLSPLQTGHTLYDLQLQVVKNDPFYELTAELDISGSKCRLEDTSVQFGYFLAAGPSLHLIGNTKLLNVISFLKKHQDKLLIHQSKYHDFRDTVLSRLEESTAIDYAYLPPASLEQLMEHQLDKAPEKLLYLADSGAYVELNPVMRYGDIEIPVLSKKQIYPKGIKTGFRVNRDKEAEIAFTSLVMRQHPYFHEQVEEQLPYFYLHKKHFLDEKWFLDAFEEWQNKGIRIFGFNKLQKNSLNPHKAKITVRILSGTDWFNAEIALQYGNKKASLKQVHKAIRNKSKYVRLGDGTMGILPEEWIEKFRDYFSAGEVTDNHIRIAKVNFRAVGELFEEEVLDNAAKKELALLESKLANLEGMEEAEVPAELNAHLRAYQKQGLSWLNFLDDHRFGGCLADDMGLGKTLQIIAFLLLQRQKRGHTTSLLLVPTSLVFNWKQEIDKFAPSLKVFTHYGPDRNGHTREFGDHELIITTYGTLLSDISFLKDFSFNYIFADESQNIKNPDSQRYQAARLLKSANRIAITGTPVENNTFDLFGQLSFACPGLLGSKQYFKEIYAVPIDQFKDRKRSRELQEKVRPFILRRTKKQVAGELPEKTEMVLFCEMPPEQQKIYTAFEKEFRDYICSKTNEELPKSSVHVLKGLTRLRQICNSPLLLNDEEINVKESGKMNVLLEQLLSKSANHKILVFSQFVSMLDLVKKELEERGIGYSYLCGSTRNREQVVREFQSEDTRRIFLISLKAGGNGLNLTPADYVYLIDPWWNPAVENQAIDRIYRIGQKKNVVAVRLICSGTIEEKIMNLQETKKELFHNLIRKDNLLKLLELR</sequence>
<dbReference type="RefSeq" id="WP_132129826.1">
    <property type="nucleotide sequence ID" value="NZ_CP042432.1"/>
</dbReference>
<dbReference type="InterPro" id="IPR038718">
    <property type="entry name" value="SNF2-like_sf"/>
</dbReference>
<dbReference type="AlphaFoldDB" id="A0A4R3KR20"/>
<keyword evidence="6" id="KW-0347">Helicase</keyword>
<keyword evidence="2" id="KW-0479">Metal-binding</keyword>
<dbReference type="InterPro" id="IPR050496">
    <property type="entry name" value="SNF2_RAD54_helicase_repair"/>
</dbReference>
<organism evidence="6 7">
    <name type="scientific">Anseongella ginsenosidimutans</name>
    <dbReference type="NCBI Taxonomy" id="496056"/>
    <lineage>
        <taxon>Bacteria</taxon>
        <taxon>Pseudomonadati</taxon>
        <taxon>Bacteroidota</taxon>
        <taxon>Sphingobacteriia</taxon>
        <taxon>Sphingobacteriales</taxon>
        <taxon>Sphingobacteriaceae</taxon>
        <taxon>Anseongella</taxon>
    </lineage>
</organism>
<keyword evidence="6" id="KW-0547">Nucleotide-binding</keyword>
<evidence type="ECO:0000313" key="7">
    <source>
        <dbReference type="Proteomes" id="UP000295807"/>
    </source>
</evidence>
<feature type="domain" description="Helicase C-terminal" evidence="5">
    <location>
        <begin position="954"/>
        <end position="1106"/>
    </location>
</feature>
<dbReference type="InterPro" id="IPR013663">
    <property type="entry name" value="Helicase_SWF/SNF/SWI_bac"/>
</dbReference>
<dbReference type="Pfam" id="PF08455">
    <property type="entry name" value="SNF2_assoc"/>
    <property type="match status" value="1"/>
</dbReference>
<dbReference type="CDD" id="cd18793">
    <property type="entry name" value="SF2_C_SNF"/>
    <property type="match status" value="1"/>
</dbReference>
<protein>
    <submittedName>
        <fullName evidence="6">SNF2 family DNA or RNA helicase</fullName>
    </submittedName>
</protein>
<evidence type="ECO:0000259" key="5">
    <source>
        <dbReference type="PROSITE" id="PS51194"/>
    </source>
</evidence>
<gene>
    <name evidence="6" type="ORF">EDD80_10943</name>
</gene>
<dbReference type="PANTHER" id="PTHR45629">
    <property type="entry name" value="SNF2/RAD54 FAMILY MEMBER"/>
    <property type="match status" value="1"/>
</dbReference>
<feature type="domain" description="Helicase ATP-binding" evidence="4">
    <location>
        <begin position="668"/>
        <end position="827"/>
    </location>
</feature>
<keyword evidence="6" id="KW-0067">ATP-binding</keyword>
<evidence type="ECO:0000313" key="6">
    <source>
        <dbReference type="EMBL" id="TCS86018.1"/>
    </source>
</evidence>
<dbReference type="InterPro" id="IPR027417">
    <property type="entry name" value="P-loop_NTPase"/>
</dbReference>
<reference evidence="6 7" key="1">
    <citation type="submission" date="2019-03" db="EMBL/GenBank/DDBJ databases">
        <title>Genomic Encyclopedia of Type Strains, Phase IV (KMG-IV): sequencing the most valuable type-strain genomes for metagenomic binning, comparative biology and taxonomic classification.</title>
        <authorList>
            <person name="Goeker M."/>
        </authorList>
    </citation>
    <scope>NUCLEOTIDE SEQUENCE [LARGE SCALE GENOMIC DNA]</scope>
    <source>
        <strain evidence="6 7">DSM 21100</strain>
    </source>
</reference>
<dbReference type="PROSITE" id="PS51192">
    <property type="entry name" value="HELICASE_ATP_BIND_1"/>
    <property type="match status" value="1"/>
</dbReference>
<dbReference type="GO" id="GO:0004386">
    <property type="term" value="F:helicase activity"/>
    <property type="evidence" value="ECO:0007669"/>
    <property type="project" value="UniProtKB-KW"/>
</dbReference>
<dbReference type="GO" id="GO:0008270">
    <property type="term" value="F:zinc ion binding"/>
    <property type="evidence" value="ECO:0007669"/>
    <property type="project" value="UniProtKB-KW"/>
</dbReference>
<proteinExistence type="predicted"/>
<dbReference type="Proteomes" id="UP000295807">
    <property type="component" value="Unassembled WGS sequence"/>
</dbReference>
<dbReference type="GO" id="GO:0005524">
    <property type="term" value="F:ATP binding"/>
    <property type="evidence" value="ECO:0007669"/>
    <property type="project" value="InterPro"/>
</dbReference>
<dbReference type="CDD" id="cd18012">
    <property type="entry name" value="DEXQc_arch_SWI2_SNF2"/>
    <property type="match status" value="1"/>
</dbReference>
<evidence type="ECO:0000259" key="3">
    <source>
        <dbReference type="PROSITE" id="PS50966"/>
    </source>
</evidence>
<dbReference type="SMART" id="SM00490">
    <property type="entry name" value="HELICc"/>
    <property type="match status" value="1"/>
</dbReference>
<dbReference type="SMART" id="SM00487">
    <property type="entry name" value="DEXDc"/>
    <property type="match status" value="1"/>
</dbReference>
<evidence type="ECO:0000259" key="4">
    <source>
        <dbReference type="PROSITE" id="PS51192"/>
    </source>
</evidence>
<evidence type="ECO:0000256" key="1">
    <source>
        <dbReference type="ARBA" id="ARBA00022801"/>
    </source>
</evidence>
<dbReference type="InterPro" id="IPR000330">
    <property type="entry name" value="SNF2_N"/>
</dbReference>
<dbReference type="OrthoDB" id="9760715at2"/>